<comment type="caution">
    <text evidence="1">The sequence shown here is derived from an EMBL/GenBank/DDBJ whole genome shotgun (WGS) entry which is preliminary data.</text>
</comment>
<dbReference type="PROSITE" id="PS51257">
    <property type="entry name" value="PROKAR_LIPOPROTEIN"/>
    <property type="match status" value="1"/>
</dbReference>
<evidence type="ECO:0000313" key="1">
    <source>
        <dbReference type="EMBL" id="REA56980.1"/>
    </source>
</evidence>
<dbReference type="RefSeq" id="WP_115833757.1">
    <property type="nucleotide sequence ID" value="NZ_QNUL01000032.1"/>
</dbReference>
<protein>
    <submittedName>
        <fullName evidence="1">Uncharacterized protein</fullName>
    </submittedName>
</protein>
<dbReference type="AlphaFoldDB" id="A0A3D8Y409"/>
<dbReference type="EMBL" id="QNUL01000032">
    <property type="protein sequence ID" value="REA56980.1"/>
    <property type="molecule type" value="Genomic_DNA"/>
</dbReference>
<keyword evidence="2" id="KW-1185">Reference proteome</keyword>
<sequence>MKKFILSALSAGLLLVGCSKDSPDSPVPVATPPVEEITYQYMLVNVSSDTLVTFNNDPKKPKENYPEILLLPKGKVMVKVGSESGISPMIKTKNPLLQTQVTIDNTGKIYELNAYLNEAEFYFSGDVLLVNIFFLNPETGKADSLKGVTLPRSIYYKKAPEDVIVTAEKQKVKGSLSVRTTLTGNLTYTKSTNAAFGRITSKTSVKSKAVTHDVKEPEEWPCGTHAGNTLITGERGGCYYINKNGNKTYVDRSECNCD</sequence>
<gene>
    <name evidence="1" type="ORF">DSL64_25340</name>
</gene>
<evidence type="ECO:0000313" key="2">
    <source>
        <dbReference type="Proteomes" id="UP000256373"/>
    </source>
</evidence>
<organism evidence="1 2">
    <name type="scientific">Dyadobacter luteus</name>
    <dbReference type="NCBI Taxonomy" id="2259619"/>
    <lineage>
        <taxon>Bacteria</taxon>
        <taxon>Pseudomonadati</taxon>
        <taxon>Bacteroidota</taxon>
        <taxon>Cytophagia</taxon>
        <taxon>Cytophagales</taxon>
        <taxon>Spirosomataceae</taxon>
        <taxon>Dyadobacter</taxon>
    </lineage>
</organism>
<dbReference type="OrthoDB" id="711462at2"/>
<dbReference type="Proteomes" id="UP000256373">
    <property type="component" value="Unassembled WGS sequence"/>
</dbReference>
<reference evidence="1 2" key="1">
    <citation type="submission" date="2018-07" db="EMBL/GenBank/DDBJ databases">
        <title>Dyadobacter roseus sp. nov., isolated from rose rhizosphere soil.</title>
        <authorList>
            <person name="Chen L."/>
        </authorList>
    </citation>
    <scope>NUCLEOTIDE SEQUENCE [LARGE SCALE GENOMIC DNA]</scope>
    <source>
        <strain evidence="1 2">RS19</strain>
    </source>
</reference>
<accession>A0A3D8Y409</accession>
<name>A0A3D8Y409_9BACT</name>
<proteinExistence type="predicted"/>